<dbReference type="Gene3D" id="3.40.50.720">
    <property type="entry name" value="NAD(P)-binding Rossmann-like Domain"/>
    <property type="match status" value="1"/>
</dbReference>
<dbReference type="RefSeq" id="XP_026606775.1">
    <property type="nucleotide sequence ID" value="XM_026743612.1"/>
</dbReference>
<dbReference type="InterPro" id="IPR013328">
    <property type="entry name" value="6PGD_dom2"/>
</dbReference>
<evidence type="ECO:0000259" key="6">
    <source>
        <dbReference type="Pfam" id="PF14833"/>
    </source>
</evidence>
<evidence type="ECO:0000256" key="4">
    <source>
        <dbReference type="PIRSR" id="PIRSR000103-1"/>
    </source>
</evidence>
<proteinExistence type="inferred from homology"/>
<evidence type="ECO:0000256" key="2">
    <source>
        <dbReference type="ARBA" id="ARBA00023002"/>
    </source>
</evidence>
<dbReference type="PANTHER" id="PTHR43580:SF8">
    <property type="entry name" value="6-PHOSPHOGLUCONATE DEHYDROGENASE NADP-BINDING DOMAIN-CONTAINING PROTEIN-RELATED"/>
    <property type="match status" value="1"/>
</dbReference>
<dbReference type="GO" id="GO:0016491">
    <property type="term" value="F:oxidoreductase activity"/>
    <property type="evidence" value="ECO:0007669"/>
    <property type="project" value="UniProtKB-KW"/>
</dbReference>
<dbReference type="Pfam" id="PF14833">
    <property type="entry name" value="NAD_binding_11"/>
    <property type="match status" value="1"/>
</dbReference>
<dbReference type="Gene3D" id="1.10.1040.10">
    <property type="entry name" value="N-(1-d-carboxylethyl)-l-norvaline Dehydrogenase, domain 2"/>
    <property type="match status" value="1"/>
</dbReference>
<feature type="domain" description="6-phosphogluconate dehydrogenase NADP-binding" evidence="5">
    <location>
        <begin position="6"/>
        <end position="170"/>
    </location>
</feature>
<dbReference type="SUPFAM" id="SSF48179">
    <property type="entry name" value="6-phosphogluconate dehydrogenase C-terminal domain-like"/>
    <property type="match status" value="1"/>
</dbReference>
<dbReference type="InterPro" id="IPR036291">
    <property type="entry name" value="NAD(P)-bd_dom_sf"/>
</dbReference>
<dbReference type="Proteomes" id="UP000256690">
    <property type="component" value="Unassembled WGS sequence"/>
</dbReference>
<dbReference type="Pfam" id="PF03446">
    <property type="entry name" value="NAD_binding_2"/>
    <property type="match status" value="1"/>
</dbReference>
<gene>
    <name evidence="7" type="ORF">DSM5745_01596</name>
</gene>
<evidence type="ECO:0008006" key="9">
    <source>
        <dbReference type="Google" id="ProtNLM"/>
    </source>
</evidence>
<dbReference type="InterPro" id="IPR008927">
    <property type="entry name" value="6-PGluconate_DH-like_C_sf"/>
</dbReference>
<feature type="domain" description="3-hydroxyisobutyrate dehydrogenase-like NAD-binding" evidence="6">
    <location>
        <begin position="179"/>
        <end position="296"/>
    </location>
</feature>
<dbReference type="InterPro" id="IPR006115">
    <property type="entry name" value="6PGDH_NADP-bd"/>
</dbReference>
<evidence type="ECO:0000256" key="1">
    <source>
        <dbReference type="ARBA" id="ARBA00007598"/>
    </source>
</evidence>
<evidence type="ECO:0000259" key="5">
    <source>
        <dbReference type="Pfam" id="PF03446"/>
    </source>
</evidence>
<dbReference type="OrthoDB" id="435038at2759"/>
<feature type="active site" evidence="4">
    <location>
        <position position="181"/>
    </location>
</feature>
<dbReference type="PIRSF" id="PIRSF000103">
    <property type="entry name" value="HIBADH"/>
    <property type="match status" value="1"/>
</dbReference>
<evidence type="ECO:0000313" key="8">
    <source>
        <dbReference type="Proteomes" id="UP000256690"/>
    </source>
</evidence>
<sequence>MPPKQLGWFGLGSMGLGMALNLQKYLDANGLPPLHYSNRSLSKGQALQDAGGIPKDDFESVVQDCDIIFTMISNDAVLATLLDKALTTSSTSSLAGKIFIDASTVHPDTSATSAGHLKAQGATFIAAPVFGASPVAAAGKLIFAMAGPSDAVAAVRPYILDVMGRSIIDMGADVRKSSLLKICGNILVISFMEVLSESHVFAEKTGLGTTLLQDFIANMFGPVLESYSERITSGAYAPPPDVAPGFAAALACKDMGHALGIAEDHGTTLPTVETALGRLRRARETAGEWIDSAAVYGTAREEAGLGFWSERCTRE</sequence>
<dbReference type="SUPFAM" id="SSF51735">
    <property type="entry name" value="NAD(P)-binding Rossmann-fold domains"/>
    <property type="match status" value="1"/>
</dbReference>
<dbReference type="STRING" id="1810919.A0A3D8SUG9"/>
<protein>
    <recommendedName>
        <fullName evidence="9">6-phosphogluconate dehydrogenase family protein</fullName>
    </recommendedName>
</protein>
<dbReference type="EMBL" id="PVWQ01000002">
    <property type="protein sequence ID" value="RDW89821.1"/>
    <property type="molecule type" value="Genomic_DNA"/>
</dbReference>
<dbReference type="GO" id="GO:0051287">
    <property type="term" value="F:NAD binding"/>
    <property type="evidence" value="ECO:0007669"/>
    <property type="project" value="InterPro"/>
</dbReference>
<dbReference type="InterPro" id="IPR051265">
    <property type="entry name" value="HIBADH-related_NP60_sf"/>
</dbReference>
<organism evidence="7 8">
    <name type="scientific">Aspergillus mulundensis</name>
    <dbReference type="NCBI Taxonomy" id="1810919"/>
    <lineage>
        <taxon>Eukaryota</taxon>
        <taxon>Fungi</taxon>
        <taxon>Dikarya</taxon>
        <taxon>Ascomycota</taxon>
        <taxon>Pezizomycotina</taxon>
        <taxon>Eurotiomycetes</taxon>
        <taxon>Eurotiomycetidae</taxon>
        <taxon>Eurotiales</taxon>
        <taxon>Aspergillaceae</taxon>
        <taxon>Aspergillus</taxon>
        <taxon>Aspergillus subgen. Nidulantes</taxon>
    </lineage>
</organism>
<dbReference type="InterPro" id="IPR015815">
    <property type="entry name" value="HIBADH-related"/>
</dbReference>
<evidence type="ECO:0000256" key="3">
    <source>
        <dbReference type="ARBA" id="ARBA00023027"/>
    </source>
</evidence>
<dbReference type="GO" id="GO:0050661">
    <property type="term" value="F:NADP binding"/>
    <property type="evidence" value="ECO:0007669"/>
    <property type="project" value="InterPro"/>
</dbReference>
<name>A0A3D8SUG9_9EURO</name>
<comment type="caution">
    <text evidence="7">The sequence shown here is derived from an EMBL/GenBank/DDBJ whole genome shotgun (WGS) entry which is preliminary data.</text>
</comment>
<dbReference type="AlphaFoldDB" id="A0A3D8SUG9"/>
<reference evidence="7 8" key="1">
    <citation type="journal article" date="2018" name="IMA Fungus">
        <title>IMA Genome-F 9: Draft genome sequence of Annulohypoxylon stygium, Aspergillus mulundensis, Berkeleyomyces basicola (syn. Thielaviopsis basicola), Ceratocystis smalleyi, two Cercospora beticola strains, Coleophoma cylindrospora, Fusarium fracticaudum, Phialophora cf. hyalina, and Morchella septimelata.</title>
        <authorList>
            <person name="Wingfield B.D."/>
            <person name="Bills G.F."/>
            <person name="Dong Y."/>
            <person name="Huang W."/>
            <person name="Nel W.J."/>
            <person name="Swalarsk-Parry B.S."/>
            <person name="Vaghefi N."/>
            <person name="Wilken P.M."/>
            <person name="An Z."/>
            <person name="de Beer Z.W."/>
            <person name="De Vos L."/>
            <person name="Chen L."/>
            <person name="Duong T.A."/>
            <person name="Gao Y."/>
            <person name="Hammerbacher A."/>
            <person name="Kikkert J.R."/>
            <person name="Li Y."/>
            <person name="Li H."/>
            <person name="Li K."/>
            <person name="Li Q."/>
            <person name="Liu X."/>
            <person name="Ma X."/>
            <person name="Naidoo K."/>
            <person name="Pethybridge S.J."/>
            <person name="Sun J."/>
            <person name="Steenkamp E.T."/>
            <person name="van der Nest M.A."/>
            <person name="van Wyk S."/>
            <person name="Wingfield M.J."/>
            <person name="Xiong C."/>
            <person name="Yue Q."/>
            <person name="Zhang X."/>
        </authorList>
    </citation>
    <scope>NUCLEOTIDE SEQUENCE [LARGE SCALE GENOMIC DNA]</scope>
    <source>
        <strain evidence="7 8">DSM 5745</strain>
    </source>
</reference>
<accession>A0A3D8SUG9</accession>
<keyword evidence="3" id="KW-0520">NAD</keyword>
<comment type="similarity">
    <text evidence="1">Belongs to the HIBADH-related family. NP60 subfamily.</text>
</comment>
<dbReference type="InterPro" id="IPR029154">
    <property type="entry name" value="HIBADH-like_NADP-bd"/>
</dbReference>
<keyword evidence="8" id="KW-1185">Reference proteome</keyword>
<evidence type="ECO:0000313" key="7">
    <source>
        <dbReference type="EMBL" id="RDW89821.1"/>
    </source>
</evidence>
<keyword evidence="2" id="KW-0560">Oxidoreductase</keyword>
<dbReference type="PANTHER" id="PTHR43580">
    <property type="entry name" value="OXIDOREDUCTASE GLYR1-RELATED"/>
    <property type="match status" value="1"/>
</dbReference>
<dbReference type="GeneID" id="38111966"/>